<evidence type="ECO:0000313" key="2">
    <source>
        <dbReference type="Proteomes" id="UP000078046"/>
    </source>
</evidence>
<gene>
    <name evidence="1" type="ORF">A3Q56_07294</name>
</gene>
<dbReference type="AlphaFoldDB" id="A0A177AUV5"/>
<reference evidence="1 2" key="1">
    <citation type="submission" date="2016-04" db="EMBL/GenBank/DDBJ databases">
        <title>The genome of Intoshia linei affirms orthonectids as highly simplified spiralians.</title>
        <authorList>
            <person name="Mikhailov K.V."/>
            <person name="Slusarev G.S."/>
            <person name="Nikitin M.A."/>
            <person name="Logacheva M.D."/>
            <person name="Penin A."/>
            <person name="Aleoshin V."/>
            <person name="Panchin Y.V."/>
        </authorList>
    </citation>
    <scope>NUCLEOTIDE SEQUENCE [LARGE SCALE GENOMIC DNA]</scope>
    <source>
        <strain evidence="1">Intl2013</strain>
        <tissue evidence="1">Whole animal</tissue>
    </source>
</reference>
<comment type="caution">
    <text evidence="1">The sequence shown here is derived from an EMBL/GenBank/DDBJ whole genome shotgun (WGS) entry which is preliminary data.</text>
</comment>
<protein>
    <submittedName>
        <fullName evidence="1">Uncharacterized protein</fullName>
    </submittedName>
</protein>
<proteinExistence type="predicted"/>
<organism evidence="1 2">
    <name type="scientific">Intoshia linei</name>
    <dbReference type="NCBI Taxonomy" id="1819745"/>
    <lineage>
        <taxon>Eukaryota</taxon>
        <taxon>Metazoa</taxon>
        <taxon>Spiralia</taxon>
        <taxon>Lophotrochozoa</taxon>
        <taxon>Mesozoa</taxon>
        <taxon>Orthonectida</taxon>
        <taxon>Rhopaluridae</taxon>
        <taxon>Intoshia</taxon>
    </lineage>
</organism>
<keyword evidence="2" id="KW-1185">Reference proteome</keyword>
<accession>A0A177AUV5</accession>
<name>A0A177AUV5_9BILA</name>
<evidence type="ECO:0000313" key="1">
    <source>
        <dbReference type="EMBL" id="OAF64994.1"/>
    </source>
</evidence>
<sequence>MELTVYRTKHFKVCTWNQYLDRTIYSCYSTWKYGNFFLYEFQKFLRQNKSDYELCTQIKLCEKVTNIGVNGTIIPEQEEIDDIIFD</sequence>
<dbReference type="EMBL" id="LWCA01001503">
    <property type="protein sequence ID" value="OAF64994.1"/>
    <property type="molecule type" value="Genomic_DNA"/>
</dbReference>
<dbReference type="Proteomes" id="UP000078046">
    <property type="component" value="Unassembled WGS sequence"/>
</dbReference>